<dbReference type="InterPro" id="IPR058036">
    <property type="entry name" value="BREX_BrxC_4th"/>
</dbReference>
<protein>
    <recommendedName>
        <fullName evidence="6">BREX system P-loop protein BrxC</fullName>
    </recommendedName>
</protein>
<dbReference type="InterPro" id="IPR058037">
    <property type="entry name" value="BREX_BrxC_helical"/>
</dbReference>
<sequence>MQLTEIFAKDVQRPIEGVIKADDVAHLATEVDEYVLTNEAAKGLELLLEAYTNYTNANGVWISGFFGSGKSHLLKMLAHLLGDVEGDDFPRERVSASFRAKATDAFLPPLLDKADRIPAKSLLFNIDQKATLISKDQTDALLRVFVKVFDESRGYYGDQGHIARFERQLDDEGQLDTFKKAFLKVSGRDWVERRPSFGLPTVRRQVNEAYAQITGLDATTAPDILKTYQDTYSVSIEDFADEVRAWLDKQPAGYRLNFFVDEVGQFIGSNTHLMLNLQTIAESLNTKCGGRAWVFVTSQEDMDKVVGDRTKQQGNDFSKIQARFKTRVKLTSADVEEVIRKRLLEKNDKGTQVLEAVYAQESANFKTLFDFVDGAKTYRNFTDETHFAGTYPFVSYQFPLFQAAIEGISDHNVFEGRNSSVGERSMLGVVQQVAKDIGNVEIGTLATFDAMFAGIRASLKSAAQRSIDRAERDLPDSGSPVTKLAVRLLKALFLVKYVESFRATPRNLTVLVYDRFGLDLPTLSKQVQDALMLLETQTYVQRNGNVYEYLTNEEQVIEEEIKNVEIDSSEVSTRLNKILSGDVVKTSKLRYAKNGQDFPFGYKLDDQPFGQQRELSLHFITPEYPYGPEEIRMHSAGKDELRVILAPDDRVLADLRLLIKTEKYTKRKQTSSLSPVEEQILRAKATQNAQREKELVERIRRAVGRADLVINAADLTSGSQEAVTRITEGFQDLIARTYTQLSLLGGRTYSAQQVAGFANPDQAAMIDDSSMHALAAPADEVLSYVLQRDRLGEQITVKKIVDHFQAKPYGWDLASIECVTAWLVGTSKITLTVDSNTLKRSEVAAVLRNTQKHSHAVVAPQKTFDQRRIAALRTFCTDFFDEPNAPKDPLELARHASERLRAKCEELKARVSGSKYPFVTQLEAPIALLESVAGKPDDWFLTDFVLTDDLLDAKTDIIDPIQAFFGDEKQRGAQRKIYDEATQLLADNASNLNYLPSGSSQEVAQLLADPQAFRGNRMTKLKGAALELQSRIDEALVANRDGAVLEIDSRWAPLQTSTIYLGAADDAQRSVSQKVNAILDRISRENQIAVVREIANTFEECTYPAILDQLAAFPSISSADDSDELAPAPIKKQTVSVKSISATGIHGVLETEEDVDRYLDALRAALVQALNDDKRIAL</sequence>
<dbReference type="Pfam" id="PF25792">
    <property type="entry name" value="BREX_BrxC_helical"/>
    <property type="match status" value="1"/>
</dbReference>
<evidence type="ECO:0000259" key="2">
    <source>
        <dbReference type="Pfam" id="PF25792"/>
    </source>
</evidence>
<keyword evidence="5" id="KW-1185">Reference proteome</keyword>
<evidence type="ECO:0000259" key="3">
    <source>
        <dbReference type="Pfam" id="PF25796"/>
    </source>
</evidence>
<comment type="caution">
    <text evidence="4">The sequence shown here is derived from an EMBL/GenBank/DDBJ whole genome shotgun (WGS) entry which is preliminary data.</text>
</comment>
<gene>
    <name evidence="4" type="ORF">HMPREF0183_1792</name>
</gene>
<dbReference type="SUPFAM" id="SSF52540">
    <property type="entry name" value="P-loop containing nucleoside triphosphate hydrolases"/>
    <property type="match status" value="1"/>
</dbReference>
<dbReference type="Proteomes" id="UP000005714">
    <property type="component" value="Unassembled WGS sequence"/>
</dbReference>
<dbReference type="Pfam" id="PF25796">
    <property type="entry name" value="BREX_BrxC_4th"/>
    <property type="match status" value="1"/>
</dbReference>
<name>D4YPD2_9MICO</name>
<feature type="domain" description="Probable ATP-binding protein BrxC winged helix-turn-helix" evidence="1">
    <location>
        <begin position="777"/>
        <end position="851"/>
    </location>
</feature>
<reference evidence="4 5" key="1">
    <citation type="submission" date="2010-04" db="EMBL/GenBank/DDBJ databases">
        <authorList>
            <person name="Qin X."/>
            <person name="Bachman B."/>
            <person name="Battles P."/>
            <person name="Bell A."/>
            <person name="Bess C."/>
            <person name="Bickham C."/>
            <person name="Chaboub L."/>
            <person name="Chen D."/>
            <person name="Coyle M."/>
            <person name="Deiros D.R."/>
            <person name="Dinh H."/>
            <person name="Forbes L."/>
            <person name="Fowler G."/>
            <person name="Francisco L."/>
            <person name="Fu Q."/>
            <person name="Gubbala S."/>
            <person name="Hale W."/>
            <person name="Han Y."/>
            <person name="Hemphill L."/>
            <person name="Highlander S.K."/>
            <person name="Hirani K."/>
            <person name="Hogues M."/>
            <person name="Jackson L."/>
            <person name="Jakkamsetti A."/>
            <person name="Javaid M."/>
            <person name="Jiang H."/>
            <person name="Korchina V."/>
            <person name="Kovar C."/>
            <person name="Lara F."/>
            <person name="Lee S."/>
            <person name="Mata R."/>
            <person name="Mathew T."/>
            <person name="Moen C."/>
            <person name="Morales K."/>
            <person name="Munidasa M."/>
            <person name="Nazareth L."/>
            <person name="Ngo R."/>
            <person name="Nguyen L."/>
            <person name="Okwuonu G."/>
            <person name="Ongeri F."/>
            <person name="Patil S."/>
            <person name="Petrosino J."/>
            <person name="Pham C."/>
            <person name="Pham P."/>
            <person name="Pu L.-L."/>
            <person name="Puazo M."/>
            <person name="Raj R."/>
            <person name="Reid J."/>
            <person name="Rouhana J."/>
            <person name="Saada N."/>
            <person name="Shang Y."/>
            <person name="Simmons D."/>
            <person name="Thornton R."/>
            <person name="Warren J."/>
            <person name="Weissenberger G."/>
            <person name="Zhang J."/>
            <person name="Zhang L."/>
            <person name="Zhou C."/>
            <person name="Zhu D."/>
            <person name="Muzny D."/>
            <person name="Worley K."/>
            <person name="Gibbs R."/>
        </authorList>
    </citation>
    <scope>NUCLEOTIDE SEQUENCE [LARGE SCALE GENOMIC DNA]</scope>
    <source>
        <strain evidence="4 5">ATCC 49030</strain>
    </source>
</reference>
<evidence type="ECO:0000313" key="4">
    <source>
        <dbReference type="EMBL" id="EFG46944.1"/>
    </source>
</evidence>
<dbReference type="eggNOG" id="COG1293">
    <property type="taxonomic scope" value="Bacteria"/>
</dbReference>
<dbReference type="STRING" id="585530.HMPREF0183_1792"/>
<feature type="domain" description="Probable ATP-binding protein BrxC alpha-helical" evidence="2">
    <location>
        <begin position="869"/>
        <end position="991"/>
    </location>
</feature>
<dbReference type="NCBIfam" id="NF033441">
    <property type="entry name" value="BREX_BrxC"/>
    <property type="match status" value="1"/>
</dbReference>
<evidence type="ECO:0008006" key="6">
    <source>
        <dbReference type="Google" id="ProtNLM"/>
    </source>
</evidence>
<dbReference type="InterPro" id="IPR058038">
    <property type="entry name" value="BREX_BrxC_wHTH"/>
</dbReference>
<dbReference type="InterPro" id="IPR047679">
    <property type="entry name" value="BREX_BrxC"/>
</dbReference>
<dbReference type="EMBL" id="ADNU01000048">
    <property type="protein sequence ID" value="EFG46944.1"/>
    <property type="molecule type" value="Genomic_DNA"/>
</dbReference>
<dbReference type="OrthoDB" id="3201900at2"/>
<proteinExistence type="predicted"/>
<organism evidence="4 5">
    <name type="scientific">Brevibacterium mcbrellneri ATCC 49030</name>
    <dbReference type="NCBI Taxonomy" id="585530"/>
    <lineage>
        <taxon>Bacteria</taxon>
        <taxon>Bacillati</taxon>
        <taxon>Actinomycetota</taxon>
        <taxon>Actinomycetes</taxon>
        <taxon>Micrococcales</taxon>
        <taxon>Brevibacteriaceae</taxon>
        <taxon>Brevibacterium</taxon>
    </lineage>
</organism>
<accession>D4YPD2</accession>
<dbReference type="RefSeq" id="WP_005885100.1">
    <property type="nucleotide sequence ID" value="NZ_ADNU01000048.1"/>
</dbReference>
<evidence type="ECO:0000313" key="5">
    <source>
        <dbReference type="Proteomes" id="UP000005714"/>
    </source>
</evidence>
<dbReference type="Pfam" id="PF25791">
    <property type="entry name" value="WHD_BREX_BrxC"/>
    <property type="match status" value="1"/>
</dbReference>
<dbReference type="AlphaFoldDB" id="D4YPD2"/>
<dbReference type="InterPro" id="IPR027417">
    <property type="entry name" value="P-loop_NTPase"/>
</dbReference>
<evidence type="ECO:0000259" key="1">
    <source>
        <dbReference type="Pfam" id="PF25791"/>
    </source>
</evidence>
<feature type="domain" description="Probable ATP-binding protein BrxC 4th six-stranded beta-sheet" evidence="3">
    <location>
        <begin position="564"/>
        <end position="733"/>
    </location>
</feature>